<dbReference type="OrthoDB" id="194358at2759"/>
<proteinExistence type="predicted"/>
<evidence type="ECO:0000313" key="3">
    <source>
        <dbReference type="Proteomes" id="UP000012338"/>
    </source>
</evidence>
<dbReference type="AlphaFoldDB" id="N4XHP2"/>
<reference evidence="3" key="2">
    <citation type="journal article" date="2013" name="PLoS Genet.">
        <title>Comparative genome structure, secondary metabolite, and effector coding capacity across Cochliobolus pathogens.</title>
        <authorList>
            <person name="Condon B.J."/>
            <person name="Leng Y."/>
            <person name="Wu D."/>
            <person name="Bushley K.E."/>
            <person name="Ohm R.A."/>
            <person name="Otillar R."/>
            <person name="Martin J."/>
            <person name="Schackwitz W."/>
            <person name="Grimwood J."/>
            <person name="MohdZainudin N."/>
            <person name="Xue C."/>
            <person name="Wang R."/>
            <person name="Manning V.A."/>
            <person name="Dhillon B."/>
            <person name="Tu Z.J."/>
            <person name="Steffenson B.J."/>
            <person name="Salamov A."/>
            <person name="Sun H."/>
            <person name="Lowry S."/>
            <person name="LaButti K."/>
            <person name="Han J."/>
            <person name="Copeland A."/>
            <person name="Lindquist E."/>
            <person name="Barry K."/>
            <person name="Schmutz J."/>
            <person name="Baker S.E."/>
            <person name="Ciuffetti L.M."/>
            <person name="Grigoriev I.V."/>
            <person name="Zhong S."/>
            <person name="Turgeon B.G."/>
        </authorList>
    </citation>
    <scope>NUCLEOTIDE SEQUENCE [LARGE SCALE GENOMIC DNA]</scope>
    <source>
        <strain evidence="3">C4 / ATCC 48331 / race T</strain>
    </source>
</reference>
<feature type="compositionally biased region" description="Basic residues" evidence="1">
    <location>
        <begin position="14"/>
        <end position="24"/>
    </location>
</feature>
<dbReference type="InterPro" id="IPR046347">
    <property type="entry name" value="bZIP_sf"/>
</dbReference>
<dbReference type="Gene3D" id="1.20.5.170">
    <property type="match status" value="1"/>
</dbReference>
<reference evidence="2 3" key="1">
    <citation type="journal article" date="2012" name="PLoS Pathog.">
        <title>Diverse lifestyles and strategies of plant pathogenesis encoded in the genomes of eighteen Dothideomycetes fungi.</title>
        <authorList>
            <person name="Ohm R.A."/>
            <person name="Feau N."/>
            <person name="Henrissat B."/>
            <person name="Schoch C.L."/>
            <person name="Horwitz B.A."/>
            <person name="Barry K.W."/>
            <person name="Condon B.J."/>
            <person name="Copeland A.C."/>
            <person name="Dhillon B."/>
            <person name="Glaser F."/>
            <person name="Hesse C.N."/>
            <person name="Kosti I."/>
            <person name="LaButti K."/>
            <person name="Lindquist E.A."/>
            <person name="Lucas S."/>
            <person name="Salamov A.A."/>
            <person name="Bradshaw R.E."/>
            <person name="Ciuffetti L."/>
            <person name="Hamelin R.C."/>
            <person name="Kema G.H.J."/>
            <person name="Lawrence C."/>
            <person name="Scott J.A."/>
            <person name="Spatafora J.W."/>
            <person name="Turgeon B.G."/>
            <person name="de Wit P.J.G.M."/>
            <person name="Zhong S."/>
            <person name="Goodwin S.B."/>
            <person name="Grigoriev I.V."/>
        </authorList>
    </citation>
    <scope>NUCLEOTIDE SEQUENCE [LARGE SCALE GENOMIC DNA]</scope>
    <source>
        <strain evidence="3">C4 / ATCC 48331 / race T</strain>
    </source>
</reference>
<evidence type="ECO:0000313" key="2">
    <source>
        <dbReference type="EMBL" id="ENI06051.1"/>
    </source>
</evidence>
<feature type="region of interest" description="Disordered" evidence="1">
    <location>
        <begin position="177"/>
        <end position="198"/>
    </location>
</feature>
<sequence length="418" mass="46082">MEKDYTSKTDAKEKKRIQNRIAQRVHREKLKSRIRELEQQLELVTSASAKNDTSKPWPSCGDSISTCAVPGVLTTTIFEAVSDESGTSSSDITFVGDHAPKSLSGSETAVESGANTISPSSIIAQLDTLPQTSVESQCIDLEWLLSDSWPSKTASERTTDALLLIERGSKFLEHNPGPLDTSSPQHLGSPGYIQASTSNGHLSHKMMTVPTVKNHGHEALRRSGGTELERLSLLVECSRRLGFNDLNEALSVYYTSDLSGSAVLSHEQSLNRVKQLPNLLSKIREHSKQWPAWERANYVRETLTSAEEVYAEECRLASISSANQGIGLTSKEFQVGRTVQITRALQQEIPNTWALITSIILHTYTTEEPQPSQAILLVMMLLCCRSPDSTSTPELCQEYLFPHSTNINVSDNLHSMAN</sequence>
<dbReference type="Proteomes" id="UP000012338">
    <property type="component" value="Unassembled WGS sequence"/>
</dbReference>
<dbReference type="HOGENOM" id="CLU_752280_0_0_1"/>
<accession>N4XHP2</accession>
<dbReference type="InterPro" id="IPR052635">
    <property type="entry name" value="Sec_Metab_Biosynth_Reg"/>
</dbReference>
<feature type="compositionally biased region" description="Basic and acidic residues" evidence="1">
    <location>
        <begin position="1"/>
        <end position="13"/>
    </location>
</feature>
<dbReference type="PANTHER" id="PTHR39607:SF1">
    <property type="entry name" value="B-ZIP TRANSCRIPTION FACTOR (EUROFUNG)"/>
    <property type="match status" value="1"/>
</dbReference>
<feature type="region of interest" description="Disordered" evidence="1">
    <location>
        <begin position="1"/>
        <end position="24"/>
    </location>
</feature>
<gene>
    <name evidence="2" type="ORF">COCC4DRAFT_60316</name>
</gene>
<evidence type="ECO:0008006" key="4">
    <source>
        <dbReference type="Google" id="ProtNLM"/>
    </source>
</evidence>
<dbReference type="CDD" id="cd14688">
    <property type="entry name" value="bZIP_YAP"/>
    <property type="match status" value="1"/>
</dbReference>
<dbReference type="SUPFAM" id="SSF57959">
    <property type="entry name" value="Leucine zipper domain"/>
    <property type="match status" value="1"/>
</dbReference>
<dbReference type="PANTHER" id="PTHR39607">
    <property type="entry name" value="XANTHOCILLIN BIOSYNTHESIS CLUSTER TRANSCRIPTION FACTOR XANC-RELATED"/>
    <property type="match status" value="1"/>
</dbReference>
<name>N4XHP2_COCH4</name>
<protein>
    <recommendedName>
        <fullName evidence="4">BZIP domain-containing protein</fullName>
    </recommendedName>
</protein>
<dbReference type="GO" id="GO:0003700">
    <property type="term" value="F:DNA-binding transcription factor activity"/>
    <property type="evidence" value="ECO:0007669"/>
    <property type="project" value="InterPro"/>
</dbReference>
<organism evidence="2 3">
    <name type="scientific">Cochliobolus heterostrophus (strain C4 / ATCC 48331 / race T)</name>
    <name type="common">Southern corn leaf blight fungus</name>
    <name type="synonym">Bipolaris maydis</name>
    <dbReference type="NCBI Taxonomy" id="665024"/>
    <lineage>
        <taxon>Eukaryota</taxon>
        <taxon>Fungi</taxon>
        <taxon>Dikarya</taxon>
        <taxon>Ascomycota</taxon>
        <taxon>Pezizomycotina</taxon>
        <taxon>Dothideomycetes</taxon>
        <taxon>Pleosporomycetidae</taxon>
        <taxon>Pleosporales</taxon>
        <taxon>Pleosporineae</taxon>
        <taxon>Pleosporaceae</taxon>
        <taxon>Bipolaris</taxon>
    </lineage>
</organism>
<dbReference type="EMBL" id="KB733453">
    <property type="protein sequence ID" value="ENI06051.1"/>
    <property type="molecule type" value="Genomic_DNA"/>
</dbReference>
<evidence type="ECO:0000256" key="1">
    <source>
        <dbReference type="SAM" id="MobiDB-lite"/>
    </source>
</evidence>
<keyword evidence="3" id="KW-1185">Reference proteome</keyword>